<evidence type="ECO:0008006" key="3">
    <source>
        <dbReference type="Google" id="ProtNLM"/>
    </source>
</evidence>
<gene>
    <name evidence="1" type="ORF">Adt_18865</name>
</gene>
<proteinExistence type="predicted"/>
<keyword evidence="2" id="KW-1185">Reference proteome</keyword>
<dbReference type="Proteomes" id="UP001604336">
    <property type="component" value="Unassembled WGS sequence"/>
</dbReference>
<dbReference type="AlphaFoldDB" id="A0ABD1TKL1"/>
<evidence type="ECO:0000313" key="1">
    <source>
        <dbReference type="EMBL" id="KAL2513265.1"/>
    </source>
</evidence>
<evidence type="ECO:0000313" key="2">
    <source>
        <dbReference type="Proteomes" id="UP001604336"/>
    </source>
</evidence>
<comment type="caution">
    <text evidence="1">The sequence shown here is derived from an EMBL/GenBank/DDBJ whole genome shotgun (WGS) entry which is preliminary data.</text>
</comment>
<sequence>MLSPVITTSYYALLLVVGNLKRREYSSSFESGLIIITPTLEPSLLDDPSTYIFHSVITFSPFLDIGRAVSSVIKSANTWDFMAVLGLKSMSNSMSSIAYFNNLPEVSG</sequence>
<name>A0ABD1TKL1_9LAMI</name>
<reference evidence="2" key="1">
    <citation type="submission" date="2024-07" db="EMBL/GenBank/DDBJ databases">
        <title>Two chromosome-level genome assemblies of Korean endemic species Abeliophyllum distichum and Forsythia ovata (Oleaceae).</title>
        <authorList>
            <person name="Jang H."/>
        </authorList>
    </citation>
    <scope>NUCLEOTIDE SEQUENCE [LARGE SCALE GENOMIC DNA]</scope>
</reference>
<organism evidence="1 2">
    <name type="scientific">Abeliophyllum distichum</name>
    <dbReference type="NCBI Taxonomy" id="126358"/>
    <lineage>
        <taxon>Eukaryota</taxon>
        <taxon>Viridiplantae</taxon>
        <taxon>Streptophyta</taxon>
        <taxon>Embryophyta</taxon>
        <taxon>Tracheophyta</taxon>
        <taxon>Spermatophyta</taxon>
        <taxon>Magnoliopsida</taxon>
        <taxon>eudicotyledons</taxon>
        <taxon>Gunneridae</taxon>
        <taxon>Pentapetalae</taxon>
        <taxon>asterids</taxon>
        <taxon>lamiids</taxon>
        <taxon>Lamiales</taxon>
        <taxon>Oleaceae</taxon>
        <taxon>Forsythieae</taxon>
        <taxon>Abeliophyllum</taxon>
    </lineage>
</organism>
<accession>A0ABD1TKL1</accession>
<dbReference type="EMBL" id="JBFOLK010000005">
    <property type="protein sequence ID" value="KAL2513265.1"/>
    <property type="molecule type" value="Genomic_DNA"/>
</dbReference>
<protein>
    <recommendedName>
        <fullName evidence="3">NADH-plastoquinone oxidoreductase subunit 5</fullName>
    </recommendedName>
</protein>